<protein>
    <submittedName>
        <fullName evidence="7">PLP-dependent aminotransferase family protein</fullName>
    </submittedName>
</protein>
<dbReference type="PROSITE" id="PS50949">
    <property type="entry name" value="HTH_GNTR"/>
    <property type="match status" value="1"/>
</dbReference>
<comment type="caution">
    <text evidence="7">The sequence shown here is derived from an EMBL/GenBank/DDBJ whole genome shotgun (WGS) entry which is preliminary data.</text>
</comment>
<comment type="similarity">
    <text evidence="1">In the C-terminal section; belongs to the class-I pyridoxal-phosphate-dependent aminotransferase family.</text>
</comment>
<dbReference type="InterPro" id="IPR036390">
    <property type="entry name" value="WH_DNA-bd_sf"/>
</dbReference>
<dbReference type="InterPro" id="IPR051446">
    <property type="entry name" value="HTH_trans_reg/aminotransferase"/>
</dbReference>
<keyword evidence="7" id="KW-0032">Aminotransferase</keyword>
<evidence type="ECO:0000259" key="6">
    <source>
        <dbReference type="PROSITE" id="PS50949"/>
    </source>
</evidence>
<gene>
    <name evidence="7" type="ORF">GCM10022247_67060</name>
</gene>
<dbReference type="InterPro" id="IPR015424">
    <property type="entry name" value="PyrdxlP-dep_Trfase"/>
</dbReference>
<sequence length="460" mass="48592">MAGVIGELRAEITAGRPGDRLPSVRELMGRHHVSPVTVQRAIRVLVAEGLVESVPGKGSFVARPPAPPAAPDLSWQAVALGDQPRGEEALPELLAVPRAEAIPLSSGYLDAALQPVGPLGAALARAARNPTSWERGPVEGRDALRTWFAAEAGGALRAGDMVVCPGGQPALTTAFRALAKPGDPVLVEAPTYLGAIAAARHAGLRVVPVPSDAHGVRPDLLRSAFDRTGARLFYSQPLYANPHGAVLSAERRPQVLDAVREAGAFLLEDDWARDLTIDPNPPRPLAADDTDGHVVYLRSLTKSAAPGLRVAAVGARGVAGARLRTARVLDDFFVAGPLQAAALDFVTSPAWQRHRRKLQSALKERRDALLDSLRRRLPTVEPAMVPQGGLHVWARLPDGVDDTALTAAAAARSVIVFPGRPWYAAESPAAHLRLTYGAAAPEVLDEGVRRLAEALTTVTP</sequence>
<dbReference type="SUPFAM" id="SSF46785">
    <property type="entry name" value="Winged helix' DNA-binding domain"/>
    <property type="match status" value="1"/>
</dbReference>
<dbReference type="CDD" id="cd00609">
    <property type="entry name" value="AAT_like"/>
    <property type="match status" value="1"/>
</dbReference>
<keyword evidence="3" id="KW-0805">Transcription regulation</keyword>
<name>A0ABP7TX84_9PSEU</name>
<dbReference type="Proteomes" id="UP001501747">
    <property type="component" value="Unassembled WGS sequence"/>
</dbReference>
<dbReference type="InterPro" id="IPR015422">
    <property type="entry name" value="PyrdxlP-dep_Trfase_small"/>
</dbReference>
<keyword evidence="4" id="KW-0238">DNA-binding</keyword>
<keyword evidence="7" id="KW-0808">Transferase</keyword>
<dbReference type="GO" id="GO:0008483">
    <property type="term" value="F:transaminase activity"/>
    <property type="evidence" value="ECO:0007669"/>
    <property type="project" value="UniProtKB-KW"/>
</dbReference>
<evidence type="ECO:0000313" key="8">
    <source>
        <dbReference type="Proteomes" id="UP001501747"/>
    </source>
</evidence>
<dbReference type="SUPFAM" id="SSF53383">
    <property type="entry name" value="PLP-dependent transferases"/>
    <property type="match status" value="1"/>
</dbReference>
<keyword evidence="2" id="KW-0663">Pyridoxal phosphate</keyword>
<feature type="domain" description="HTH gntR-type" evidence="6">
    <location>
        <begin position="1"/>
        <end position="64"/>
    </location>
</feature>
<evidence type="ECO:0000256" key="3">
    <source>
        <dbReference type="ARBA" id="ARBA00023015"/>
    </source>
</evidence>
<evidence type="ECO:0000256" key="4">
    <source>
        <dbReference type="ARBA" id="ARBA00023125"/>
    </source>
</evidence>
<dbReference type="SMART" id="SM00345">
    <property type="entry name" value="HTH_GNTR"/>
    <property type="match status" value="1"/>
</dbReference>
<keyword evidence="8" id="KW-1185">Reference proteome</keyword>
<keyword evidence="5" id="KW-0804">Transcription</keyword>
<organism evidence="7 8">
    <name type="scientific">Allokutzneria multivorans</name>
    <dbReference type="NCBI Taxonomy" id="1142134"/>
    <lineage>
        <taxon>Bacteria</taxon>
        <taxon>Bacillati</taxon>
        <taxon>Actinomycetota</taxon>
        <taxon>Actinomycetes</taxon>
        <taxon>Pseudonocardiales</taxon>
        <taxon>Pseudonocardiaceae</taxon>
        <taxon>Allokutzneria</taxon>
    </lineage>
</organism>
<dbReference type="Gene3D" id="3.90.1150.10">
    <property type="entry name" value="Aspartate Aminotransferase, domain 1"/>
    <property type="match status" value="1"/>
</dbReference>
<dbReference type="PANTHER" id="PTHR46577:SF1">
    <property type="entry name" value="HTH-TYPE TRANSCRIPTIONAL REGULATORY PROTEIN GABR"/>
    <property type="match status" value="1"/>
</dbReference>
<dbReference type="Pfam" id="PF00155">
    <property type="entry name" value="Aminotran_1_2"/>
    <property type="match status" value="1"/>
</dbReference>
<evidence type="ECO:0000256" key="1">
    <source>
        <dbReference type="ARBA" id="ARBA00005384"/>
    </source>
</evidence>
<dbReference type="EMBL" id="BAABAL010000021">
    <property type="protein sequence ID" value="GAA4032619.1"/>
    <property type="molecule type" value="Genomic_DNA"/>
</dbReference>
<reference evidence="8" key="1">
    <citation type="journal article" date="2019" name="Int. J. Syst. Evol. Microbiol.">
        <title>The Global Catalogue of Microorganisms (GCM) 10K type strain sequencing project: providing services to taxonomists for standard genome sequencing and annotation.</title>
        <authorList>
            <consortium name="The Broad Institute Genomics Platform"/>
            <consortium name="The Broad Institute Genome Sequencing Center for Infectious Disease"/>
            <person name="Wu L."/>
            <person name="Ma J."/>
        </authorList>
    </citation>
    <scope>NUCLEOTIDE SEQUENCE [LARGE SCALE GENOMIC DNA]</scope>
    <source>
        <strain evidence="8">JCM 17342</strain>
    </source>
</reference>
<evidence type="ECO:0000256" key="5">
    <source>
        <dbReference type="ARBA" id="ARBA00023163"/>
    </source>
</evidence>
<dbReference type="InterPro" id="IPR036388">
    <property type="entry name" value="WH-like_DNA-bd_sf"/>
</dbReference>
<proteinExistence type="inferred from homology"/>
<dbReference type="Gene3D" id="3.40.640.10">
    <property type="entry name" value="Type I PLP-dependent aspartate aminotransferase-like (Major domain)"/>
    <property type="match status" value="1"/>
</dbReference>
<accession>A0ABP7TX84</accession>
<dbReference type="PANTHER" id="PTHR46577">
    <property type="entry name" value="HTH-TYPE TRANSCRIPTIONAL REGULATORY PROTEIN GABR"/>
    <property type="match status" value="1"/>
</dbReference>
<evidence type="ECO:0000313" key="7">
    <source>
        <dbReference type="EMBL" id="GAA4032619.1"/>
    </source>
</evidence>
<dbReference type="Gene3D" id="1.10.10.10">
    <property type="entry name" value="Winged helix-like DNA-binding domain superfamily/Winged helix DNA-binding domain"/>
    <property type="match status" value="1"/>
</dbReference>
<dbReference type="InterPro" id="IPR015421">
    <property type="entry name" value="PyrdxlP-dep_Trfase_major"/>
</dbReference>
<dbReference type="CDD" id="cd07377">
    <property type="entry name" value="WHTH_GntR"/>
    <property type="match status" value="1"/>
</dbReference>
<dbReference type="InterPro" id="IPR000524">
    <property type="entry name" value="Tscrpt_reg_HTH_GntR"/>
</dbReference>
<dbReference type="Pfam" id="PF00392">
    <property type="entry name" value="GntR"/>
    <property type="match status" value="1"/>
</dbReference>
<dbReference type="InterPro" id="IPR004839">
    <property type="entry name" value="Aminotransferase_I/II_large"/>
</dbReference>
<evidence type="ECO:0000256" key="2">
    <source>
        <dbReference type="ARBA" id="ARBA00022898"/>
    </source>
</evidence>